<feature type="domain" description="Ubiquitin-like" evidence="2">
    <location>
        <begin position="14"/>
        <end position="83"/>
    </location>
</feature>
<dbReference type="Pfam" id="PF00240">
    <property type="entry name" value="ubiquitin"/>
    <property type="match status" value="1"/>
</dbReference>
<dbReference type="EMBL" id="PKPP01007507">
    <property type="protein sequence ID" value="PWA53200.1"/>
    <property type="molecule type" value="Genomic_DNA"/>
</dbReference>
<reference evidence="3 4" key="1">
    <citation type="journal article" date="2018" name="Mol. Plant">
        <title>The genome of Artemisia annua provides insight into the evolution of Asteraceae family and artemisinin biosynthesis.</title>
        <authorList>
            <person name="Shen Q."/>
            <person name="Zhang L."/>
            <person name="Liao Z."/>
            <person name="Wang S."/>
            <person name="Yan T."/>
            <person name="Shi P."/>
            <person name="Liu M."/>
            <person name="Fu X."/>
            <person name="Pan Q."/>
            <person name="Wang Y."/>
            <person name="Lv Z."/>
            <person name="Lu X."/>
            <person name="Zhang F."/>
            <person name="Jiang W."/>
            <person name="Ma Y."/>
            <person name="Chen M."/>
            <person name="Hao X."/>
            <person name="Li L."/>
            <person name="Tang Y."/>
            <person name="Lv G."/>
            <person name="Zhou Y."/>
            <person name="Sun X."/>
            <person name="Brodelius P.E."/>
            <person name="Rose J.K.C."/>
            <person name="Tang K."/>
        </authorList>
    </citation>
    <scope>NUCLEOTIDE SEQUENCE [LARGE SCALE GENOMIC DNA]</scope>
    <source>
        <strain evidence="4">cv. Huhao1</strain>
        <tissue evidence="3">Leaf</tissue>
    </source>
</reference>
<evidence type="ECO:0000256" key="1">
    <source>
        <dbReference type="SAM" id="MobiDB-lite"/>
    </source>
</evidence>
<dbReference type="InterPro" id="IPR015496">
    <property type="entry name" value="Ubiquilin"/>
</dbReference>
<dbReference type="SUPFAM" id="SSF54236">
    <property type="entry name" value="Ubiquitin-like"/>
    <property type="match status" value="1"/>
</dbReference>
<name>A0A2U1LW22_ARTAN</name>
<keyword evidence="3" id="KW-0346">Stress response</keyword>
<protein>
    <submittedName>
        <fullName evidence="3">Heat shock chaperonin-binding</fullName>
    </submittedName>
</protein>
<dbReference type="InterPro" id="IPR029071">
    <property type="entry name" value="Ubiquitin-like_domsf"/>
</dbReference>
<comment type="caution">
    <text evidence="3">The sequence shown here is derived from an EMBL/GenBank/DDBJ whole genome shotgun (WGS) entry which is preliminary data.</text>
</comment>
<dbReference type="SMART" id="SM00213">
    <property type="entry name" value="UBQ"/>
    <property type="match status" value="1"/>
</dbReference>
<dbReference type="InterPro" id="IPR000626">
    <property type="entry name" value="Ubiquitin-like_dom"/>
</dbReference>
<dbReference type="Proteomes" id="UP000245207">
    <property type="component" value="Unassembled WGS sequence"/>
</dbReference>
<dbReference type="PANTHER" id="PTHR10677">
    <property type="entry name" value="UBIQUILIN"/>
    <property type="match status" value="1"/>
</dbReference>
<dbReference type="GO" id="GO:0005829">
    <property type="term" value="C:cytosol"/>
    <property type="evidence" value="ECO:0007669"/>
    <property type="project" value="TreeGrafter"/>
</dbReference>
<keyword evidence="4" id="KW-1185">Reference proteome</keyword>
<dbReference type="OrthoDB" id="267397at2759"/>
<dbReference type="GO" id="GO:0006511">
    <property type="term" value="P:ubiquitin-dependent protein catabolic process"/>
    <property type="evidence" value="ECO:0007669"/>
    <property type="project" value="TreeGrafter"/>
</dbReference>
<organism evidence="3 4">
    <name type="scientific">Artemisia annua</name>
    <name type="common">Sweet wormwood</name>
    <dbReference type="NCBI Taxonomy" id="35608"/>
    <lineage>
        <taxon>Eukaryota</taxon>
        <taxon>Viridiplantae</taxon>
        <taxon>Streptophyta</taxon>
        <taxon>Embryophyta</taxon>
        <taxon>Tracheophyta</taxon>
        <taxon>Spermatophyta</taxon>
        <taxon>Magnoliopsida</taxon>
        <taxon>eudicotyledons</taxon>
        <taxon>Gunneridae</taxon>
        <taxon>Pentapetalae</taxon>
        <taxon>asterids</taxon>
        <taxon>campanulids</taxon>
        <taxon>Asterales</taxon>
        <taxon>Asteraceae</taxon>
        <taxon>Asteroideae</taxon>
        <taxon>Anthemideae</taxon>
        <taxon>Artemisiinae</taxon>
        <taxon>Artemisia</taxon>
    </lineage>
</organism>
<proteinExistence type="predicted"/>
<dbReference type="Gene3D" id="3.10.20.90">
    <property type="entry name" value="Phosphatidylinositol 3-kinase Catalytic Subunit, Chain A, domain 1"/>
    <property type="match status" value="1"/>
</dbReference>
<feature type="region of interest" description="Disordered" evidence="1">
    <location>
        <begin position="86"/>
        <end position="105"/>
    </location>
</feature>
<evidence type="ECO:0000313" key="3">
    <source>
        <dbReference type="EMBL" id="PWA53200.1"/>
    </source>
</evidence>
<evidence type="ECO:0000259" key="2">
    <source>
        <dbReference type="PROSITE" id="PS50053"/>
    </source>
</evidence>
<gene>
    <name evidence="3" type="ORF">CTI12_AA447110</name>
</gene>
<evidence type="ECO:0000313" key="4">
    <source>
        <dbReference type="Proteomes" id="UP000245207"/>
    </source>
</evidence>
<dbReference type="STRING" id="35608.A0A2U1LW22"/>
<dbReference type="PANTHER" id="PTHR10677:SF3">
    <property type="entry name" value="FI07626P-RELATED"/>
    <property type="match status" value="1"/>
</dbReference>
<sequence length="173" mass="18697">MESGGSDQVKNADVTVNVRCSDGKQLAVDVSLSWSVEMLKCLLAVKCEIGVDQQRLIYNGRFLKNDHTLMTYGLEARHTVPLIRGSVPAASNDPENKTTTSSPTTIPSVVSIEERTMSGVASSLFSTLDFNGLGDNGGMLCDRHPDSDQILQQLTHDPNLMMTNPGETLTVSL</sequence>
<dbReference type="PROSITE" id="PS50053">
    <property type="entry name" value="UBIQUITIN_2"/>
    <property type="match status" value="1"/>
</dbReference>
<dbReference type="AlphaFoldDB" id="A0A2U1LW22"/>
<dbReference type="GO" id="GO:0031593">
    <property type="term" value="F:polyubiquitin modification-dependent protein binding"/>
    <property type="evidence" value="ECO:0007669"/>
    <property type="project" value="TreeGrafter"/>
</dbReference>
<accession>A0A2U1LW22</accession>